<accession>X1BEE3</accession>
<protein>
    <submittedName>
        <fullName evidence="1">Uncharacterized protein</fullName>
    </submittedName>
</protein>
<reference evidence="1" key="1">
    <citation type="journal article" date="2014" name="Front. Microbiol.">
        <title>High frequency of phylogenetically diverse reductive dehalogenase-homologous genes in deep subseafloor sedimentary metagenomes.</title>
        <authorList>
            <person name="Kawai M."/>
            <person name="Futagami T."/>
            <person name="Toyoda A."/>
            <person name="Takaki Y."/>
            <person name="Nishi S."/>
            <person name="Hori S."/>
            <person name="Arai W."/>
            <person name="Tsubouchi T."/>
            <person name="Morono Y."/>
            <person name="Uchiyama I."/>
            <person name="Ito T."/>
            <person name="Fujiyama A."/>
            <person name="Inagaki F."/>
            <person name="Takami H."/>
        </authorList>
    </citation>
    <scope>NUCLEOTIDE SEQUENCE</scope>
    <source>
        <strain evidence="1">Expedition CK06-06</strain>
    </source>
</reference>
<organism evidence="1">
    <name type="scientific">marine sediment metagenome</name>
    <dbReference type="NCBI Taxonomy" id="412755"/>
    <lineage>
        <taxon>unclassified sequences</taxon>
        <taxon>metagenomes</taxon>
        <taxon>ecological metagenomes</taxon>
    </lineage>
</organism>
<evidence type="ECO:0000313" key="1">
    <source>
        <dbReference type="EMBL" id="GAG94324.1"/>
    </source>
</evidence>
<sequence>MTIRRDGAWVKQQRIQSIHKMIQGAGDCSLVSILAACEYRFGINRGTARRYIGTLEILNLVQVDENLDIVREVVKK</sequence>
<name>X1BEE3_9ZZZZ</name>
<dbReference type="AlphaFoldDB" id="X1BEE3"/>
<gene>
    <name evidence="1" type="ORF">S01H4_44831</name>
</gene>
<proteinExistence type="predicted"/>
<comment type="caution">
    <text evidence="1">The sequence shown here is derived from an EMBL/GenBank/DDBJ whole genome shotgun (WGS) entry which is preliminary data.</text>
</comment>
<dbReference type="EMBL" id="BART01024903">
    <property type="protein sequence ID" value="GAG94324.1"/>
    <property type="molecule type" value="Genomic_DNA"/>
</dbReference>